<protein>
    <submittedName>
        <fullName evidence="1">Uncharacterized protein</fullName>
    </submittedName>
</protein>
<organism evidence="1 2">
    <name type="scientific">Fimbriiglobus ruber</name>
    <dbReference type="NCBI Taxonomy" id="1908690"/>
    <lineage>
        <taxon>Bacteria</taxon>
        <taxon>Pseudomonadati</taxon>
        <taxon>Planctomycetota</taxon>
        <taxon>Planctomycetia</taxon>
        <taxon>Gemmatales</taxon>
        <taxon>Gemmataceae</taxon>
        <taxon>Fimbriiglobus</taxon>
    </lineage>
</organism>
<keyword evidence="2" id="KW-1185">Reference proteome</keyword>
<evidence type="ECO:0000313" key="1">
    <source>
        <dbReference type="EMBL" id="OWK42131.1"/>
    </source>
</evidence>
<evidence type="ECO:0000313" key="2">
    <source>
        <dbReference type="Proteomes" id="UP000214646"/>
    </source>
</evidence>
<name>A0A225DL10_9BACT</name>
<dbReference type="Proteomes" id="UP000214646">
    <property type="component" value="Unassembled WGS sequence"/>
</dbReference>
<accession>A0A225DL10</accession>
<dbReference type="AlphaFoldDB" id="A0A225DL10"/>
<gene>
    <name evidence="1" type="ORF">FRUB_04209</name>
</gene>
<dbReference type="EMBL" id="NIDE01000005">
    <property type="protein sequence ID" value="OWK42131.1"/>
    <property type="molecule type" value="Genomic_DNA"/>
</dbReference>
<proteinExistence type="predicted"/>
<sequence>MRNLDLHHYFGKGACFWVAGKDVGNWEIPNDSNKTKPAWEDVAELAITGGARWHTELEAFCKLVRCIYGNPFHPVSLDPSWQTPTVLAVAQGIYADRAFDRLPTLADALEESGCDDPGLLNHCRTEKVHARGCWAIDLLLGMG</sequence>
<comment type="caution">
    <text evidence="1">The sequence shown here is derived from an EMBL/GenBank/DDBJ whole genome shotgun (WGS) entry which is preliminary data.</text>
</comment>
<reference evidence="2" key="1">
    <citation type="submission" date="2017-06" db="EMBL/GenBank/DDBJ databases">
        <title>Genome analysis of Fimbriiglobus ruber SP5, the first member of the order Planctomycetales with confirmed chitinolytic capability.</title>
        <authorList>
            <person name="Ravin N.V."/>
            <person name="Rakitin A.L."/>
            <person name="Ivanova A.A."/>
            <person name="Beletsky A.V."/>
            <person name="Kulichevskaya I.S."/>
            <person name="Mardanov A.V."/>
            <person name="Dedysh S.N."/>
        </authorList>
    </citation>
    <scope>NUCLEOTIDE SEQUENCE [LARGE SCALE GENOMIC DNA]</scope>
    <source>
        <strain evidence="2">SP5</strain>
    </source>
</reference>